<keyword evidence="2" id="KW-1185">Reference proteome</keyword>
<evidence type="ECO:0000313" key="1">
    <source>
        <dbReference type="EMBL" id="GIP53666.1"/>
    </source>
</evidence>
<protein>
    <recommendedName>
        <fullName evidence="3">F0F1-type ATP synthase</fullName>
    </recommendedName>
</protein>
<gene>
    <name evidence="1" type="ORF">J42TS3_27010</name>
</gene>
<evidence type="ECO:0008006" key="3">
    <source>
        <dbReference type="Google" id="ProtNLM"/>
    </source>
</evidence>
<accession>A0ABQ4MCG3</accession>
<sequence length="329" mass="36898">MKITDWAVIFVLIAGPLLWISSWNTEQLREANRLEIKYNSVLKTAAQDAGTLLNRNESQHYESGYGSAKFMRADKEAGLAALKETLALNFGIADDPLAMQAFMTYIPAVVVIDYDGYYIYAMEELTGADGYPIAEHRWLPKKPYVYRDREGNSLSFTLDQRVTVVNPVTGESVTGLRETVGSEWIIPVLQNEEAFEQVRRSVIVRSIEDDLAGIIHRHNEISRKLGVSYTFTLPVIPQEEWNNTVDDVGVLVFLQGIPVGNQYFNNYALGGGRLVKRRPVYGGIHLETGIKYAFNDKCPFPFQPVEVFTNARDAAASGYFEVECGQGVH</sequence>
<dbReference type="RefSeq" id="WP_213655159.1">
    <property type="nucleotide sequence ID" value="NZ_BOSL01000007.1"/>
</dbReference>
<dbReference type="EMBL" id="BOSL01000007">
    <property type="protein sequence ID" value="GIP53666.1"/>
    <property type="molecule type" value="Genomic_DNA"/>
</dbReference>
<organism evidence="1 2">
    <name type="scientific">Paenibacillus vini</name>
    <dbReference type="NCBI Taxonomy" id="1476024"/>
    <lineage>
        <taxon>Bacteria</taxon>
        <taxon>Bacillati</taxon>
        <taxon>Bacillota</taxon>
        <taxon>Bacilli</taxon>
        <taxon>Bacillales</taxon>
        <taxon>Paenibacillaceae</taxon>
        <taxon>Paenibacillus</taxon>
    </lineage>
</organism>
<name>A0ABQ4MCG3_9BACL</name>
<comment type="caution">
    <text evidence="1">The sequence shown here is derived from an EMBL/GenBank/DDBJ whole genome shotgun (WGS) entry which is preliminary data.</text>
</comment>
<reference evidence="1 2" key="1">
    <citation type="submission" date="2021-03" db="EMBL/GenBank/DDBJ databases">
        <title>Antimicrobial resistance genes in bacteria isolated from Japanese honey, and their potential for conferring macrolide and lincosamide resistance in the American foulbrood pathogen Paenibacillus larvae.</title>
        <authorList>
            <person name="Okamoto M."/>
            <person name="Kumagai M."/>
            <person name="Kanamori H."/>
            <person name="Takamatsu D."/>
        </authorList>
    </citation>
    <scope>NUCLEOTIDE SEQUENCE [LARGE SCALE GENOMIC DNA]</scope>
    <source>
        <strain evidence="1 2">J42TS3</strain>
    </source>
</reference>
<proteinExistence type="predicted"/>
<evidence type="ECO:0000313" key="2">
    <source>
        <dbReference type="Proteomes" id="UP000679992"/>
    </source>
</evidence>
<dbReference type="Proteomes" id="UP000679992">
    <property type="component" value="Unassembled WGS sequence"/>
</dbReference>